<keyword evidence="1" id="KW-0812">Transmembrane</keyword>
<name>G5JVV1_9STRE</name>
<protein>
    <submittedName>
        <fullName evidence="2">Uncharacterized protein</fullName>
    </submittedName>
</protein>
<dbReference type="AlphaFoldDB" id="G5JVV1"/>
<organism evidence="2 3">
    <name type="scientific">Streptococcus macacae NCTC 11558</name>
    <dbReference type="NCBI Taxonomy" id="764298"/>
    <lineage>
        <taxon>Bacteria</taxon>
        <taxon>Bacillati</taxon>
        <taxon>Bacillota</taxon>
        <taxon>Bacilli</taxon>
        <taxon>Lactobacillales</taxon>
        <taxon>Streptococcaceae</taxon>
        <taxon>Streptococcus</taxon>
    </lineage>
</organism>
<reference evidence="2 3" key="1">
    <citation type="journal article" date="2014" name="Int. J. Syst. Evol. Microbiol.">
        <title>Phylogenomics and the dynamic genome evolution of the genus Streptococcus.</title>
        <authorList>
            <consortium name="The Broad Institute Genome Sequencing Platform"/>
            <person name="Richards V.P."/>
            <person name="Palmer S.R."/>
            <person name="Pavinski Bitar P.D."/>
            <person name="Qin X."/>
            <person name="Weinstock G.M."/>
            <person name="Highlander S.K."/>
            <person name="Town C.D."/>
            <person name="Burne R.A."/>
            <person name="Stanhope M.J."/>
        </authorList>
    </citation>
    <scope>NUCLEOTIDE SEQUENCE [LARGE SCALE GENOMIC DNA]</scope>
    <source>
        <strain evidence="2 3">NCTC 11558</strain>
    </source>
</reference>
<feature type="transmembrane region" description="Helical" evidence="1">
    <location>
        <begin position="7"/>
        <end position="30"/>
    </location>
</feature>
<evidence type="ECO:0000256" key="1">
    <source>
        <dbReference type="SAM" id="Phobius"/>
    </source>
</evidence>
<dbReference type="EMBL" id="AEUW02000001">
    <property type="protein sequence ID" value="EHJ52514.1"/>
    <property type="molecule type" value="Genomic_DNA"/>
</dbReference>
<comment type="caution">
    <text evidence="2">The sequence shown here is derived from an EMBL/GenBank/DDBJ whole genome shotgun (WGS) entry which is preliminary data.</text>
</comment>
<accession>G5JVV1</accession>
<evidence type="ECO:0000313" key="2">
    <source>
        <dbReference type="EMBL" id="EHJ52514.1"/>
    </source>
</evidence>
<evidence type="ECO:0000313" key="3">
    <source>
        <dbReference type="Proteomes" id="UP000003573"/>
    </source>
</evidence>
<sequence length="37" mass="4261">MTLKSCYFITLFYVIMKGLTEVLFICTGVIKNEINIT</sequence>
<proteinExistence type="predicted"/>
<dbReference type="Proteomes" id="UP000003573">
    <property type="component" value="Unassembled WGS sequence"/>
</dbReference>
<gene>
    <name evidence="2" type="ORF">STRMA_1119</name>
</gene>
<keyword evidence="1" id="KW-0472">Membrane</keyword>
<keyword evidence="3" id="KW-1185">Reference proteome</keyword>
<keyword evidence="1" id="KW-1133">Transmembrane helix</keyword>